<feature type="region of interest" description="Disordered" evidence="1">
    <location>
        <begin position="102"/>
        <end position="174"/>
    </location>
</feature>
<feature type="domain" description="DUF6697" evidence="2">
    <location>
        <begin position="1"/>
        <end position="157"/>
    </location>
</feature>
<accession>A0A9P7GN88</accession>
<sequence length="174" mass="20008">MFLNITYNPYAPQRPGYPGLFYRTHATELPKIHRVFIRVKDRVWLYIGQYELVRSEPLTVQEWAVTSEQTKKKWASQISKQLWGQEVRTRIALRRSLRREPTAPELARAMGENIEDDEDVSGDSDKDSNGFVSGEQDIGSEITAEDVRHAFDKGDEVSRLSRPNQTVLDGTLKN</sequence>
<name>A0A9P7GN88_9AGAR</name>
<dbReference type="Proteomes" id="UP000717328">
    <property type="component" value="Unassembled WGS sequence"/>
</dbReference>
<reference evidence="3" key="1">
    <citation type="submission" date="2021-02" db="EMBL/GenBank/DDBJ databases">
        <authorList>
            <person name="Nieuwenhuis M."/>
            <person name="Van De Peppel L.J.J."/>
        </authorList>
    </citation>
    <scope>NUCLEOTIDE SEQUENCE</scope>
    <source>
        <strain evidence="3">D49</strain>
    </source>
</reference>
<feature type="compositionally biased region" description="Basic and acidic residues" evidence="1">
    <location>
        <begin position="145"/>
        <end position="159"/>
    </location>
</feature>
<proteinExistence type="predicted"/>
<dbReference type="AlphaFoldDB" id="A0A9P7GN88"/>
<gene>
    <name evidence="3" type="ORF">H0H81_000854</name>
</gene>
<dbReference type="Pfam" id="PF20411">
    <property type="entry name" value="DUF6697"/>
    <property type="match status" value="1"/>
</dbReference>
<keyword evidence="4" id="KW-1185">Reference proteome</keyword>
<evidence type="ECO:0000313" key="4">
    <source>
        <dbReference type="Proteomes" id="UP000717328"/>
    </source>
</evidence>
<organism evidence="3 4">
    <name type="scientific">Sphagnurus paluster</name>
    <dbReference type="NCBI Taxonomy" id="117069"/>
    <lineage>
        <taxon>Eukaryota</taxon>
        <taxon>Fungi</taxon>
        <taxon>Dikarya</taxon>
        <taxon>Basidiomycota</taxon>
        <taxon>Agaricomycotina</taxon>
        <taxon>Agaricomycetes</taxon>
        <taxon>Agaricomycetidae</taxon>
        <taxon>Agaricales</taxon>
        <taxon>Tricholomatineae</taxon>
        <taxon>Lyophyllaceae</taxon>
        <taxon>Sphagnurus</taxon>
    </lineage>
</organism>
<dbReference type="InterPro" id="IPR046520">
    <property type="entry name" value="DUF6697"/>
</dbReference>
<feature type="compositionally biased region" description="Acidic residues" evidence="1">
    <location>
        <begin position="113"/>
        <end position="122"/>
    </location>
</feature>
<feature type="compositionally biased region" description="Polar residues" evidence="1">
    <location>
        <begin position="161"/>
        <end position="174"/>
    </location>
</feature>
<evidence type="ECO:0000256" key="1">
    <source>
        <dbReference type="SAM" id="MobiDB-lite"/>
    </source>
</evidence>
<evidence type="ECO:0000313" key="3">
    <source>
        <dbReference type="EMBL" id="KAG5650077.1"/>
    </source>
</evidence>
<reference evidence="3" key="2">
    <citation type="submission" date="2021-10" db="EMBL/GenBank/DDBJ databases">
        <title>Phylogenomics reveals ancestral predisposition of the termite-cultivated fungus Termitomyces towards a domesticated lifestyle.</title>
        <authorList>
            <person name="Auxier B."/>
            <person name="Grum-Grzhimaylo A."/>
            <person name="Cardenas M.E."/>
            <person name="Lodge J.D."/>
            <person name="Laessoe T."/>
            <person name="Pedersen O."/>
            <person name="Smith M.E."/>
            <person name="Kuyper T.W."/>
            <person name="Franco-Molano E.A."/>
            <person name="Baroni T.J."/>
            <person name="Aanen D.K."/>
        </authorList>
    </citation>
    <scope>NUCLEOTIDE SEQUENCE</scope>
    <source>
        <strain evidence="3">D49</strain>
    </source>
</reference>
<dbReference type="OrthoDB" id="3176940at2759"/>
<comment type="caution">
    <text evidence="3">The sequence shown here is derived from an EMBL/GenBank/DDBJ whole genome shotgun (WGS) entry which is preliminary data.</text>
</comment>
<evidence type="ECO:0000259" key="2">
    <source>
        <dbReference type="Pfam" id="PF20411"/>
    </source>
</evidence>
<protein>
    <recommendedName>
        <fullName evidence="2">DUF6697 domain-containing protein</fullName>
    </recommendedName>
</protein>
<dbReference type="EMBL" id="JABCKI010000569">
    <property type="protein sequence ID" value="KAG5650077.1"/>
    <property type="molecule type" value="Genomic_DNA"/>
</dbReference>